<comment type="similarity">
    <text evidence="2 6">Belongs to the ELL/occludin family.</text>
</comment>
<accession>A0AAV2AZY9</accession>
<evidence type="ECO:0000256" key="2">
    <source>
        <dbReference type="ARBA" id="ARBA00009171"/>
    </source>
</evidence>
<dbReference type="Gene3D" id="1.10.10.2670">
    <property type="entry name" value="E3 ubiquitin-protein ligase"/>
    <property type="match status" value="1"/>
</dbReference>
<keyword evidence="3" id="KW-0805">Transcription regulation</keyword>
<dbReference type="InterPro" id="IPR042065">
    <property type="entry name" value="E3_ELL-like"/>
</dbReference>
<feature type="compositionally biased region" description="Basic and acidic residues" evidence="8">
    <location>
        <begin position="391"/>
        <end position="401"/>
    </location>
</feature>
<evidence type="ECO:0000313" key="10">
    <source>
        <dbReference type="EMBL" id="CAL1289588.1"/>
    </source>
</evidence>
<dbReference type="PANTHER" id="PTHR23288">
    <property type="entry name" value="OCCLUDIN AND RNA POLYMERASE II ELONGATION FACTOR ELL"/>
    <property type="match status" value="1"/>
</dbReference>
<feature type="compositionally biased region" description="Polar residues" evidence="8">
    <location>
        <begin position="836"/>
        <end position="846"/>
    </location>
</feature>
<feature type="region of interest" description="Disordered" evidence="8">
    <location>
        <begin position="261"/>
        <end position="286"/>
    </location>
</feature>
<comment type="caution">
    <text evidence="10">The sequence shown here is derived from an EMBL/GenBank/DDBJ whole genome shotgun (WGS) entry which is preliminary data.</text>
</comment>
<dbReference type="SUPFAM" id="SSF46785">
    <property type="entry name" value="Winged helix' DNA-binding domain"/>
    <property type="match status" value="1"/>
</dbReference>
<feature type="compositionally biased region" description="Polar residues" evidence="8">
    <location>
        <begin position="266"/>
        <end position="281"/>
    </location>
</feature>
<dbReference type="GO" id="GO:0000987">
    <property type="term" value="F:cis-regulatory region sequence-specific DNA binding"/>
    <property type="evidence" value="ECO:0007669"/>
    <property type="project" value="TreeGrafter"/>
</dbReference>
<evidence type="ECO:0000256" key="8">
    <source>
        <dbReference type="SAM" id="MobiDB-lite"/>
    </source>
</evidence>
<dbReference type="EMBL" id="CAXIEN010000251">
    <property type="protein sequence ID" value="CAL1289588.1"/>
    <property type="molecule type" value="Genomic_DNA"/>
</dbReference>
<dbReference type="InterPro" id="IPR010844">
    <property type="entry name" value="Occludin_ELL"/>
</dbReference>
<feature type="compositionally biased region" description="Basic residues" evidence="8">
    <location>
        <begin position="402"/>
        <end position="419"/>
    </location>
</feature>
<feature type="region of interest" description="Disordered" evidence="8">
    <location>
        <begin position="365"/>
        <end position="423"/>
    </location>
</feature>
<dbReference type="InterPro" id="IPR036390">
    <property type="entry name" value="WH_DNA-bd_sf"/>
</dbReference>
<feature type="coiled-coil region" evidence="7">
    <location>
        <begin position="1028"/>
        <end position="1062"/>
    </location>
</feature>
<keyword evidence="5" id="KW-0539">Nucleus</keyword>
<dbReference type="GO" id="GO:0042795">
    <property type="term" value="P:snRNA transcription by RNA polymerase II"/>
    <property type="evidence" value="ECO:0007669"/>
    <property type="project" value="TreeGrafter"/>
</dbReference>
<dbReference type="AlphaFoldDB" id="A0AAV2AZY9"/>
<feature type="compositionally biased region" description="Low complexity" evidence="8">
    <location>
        <begin position="854"/>
        <end position="875"/>
    </location>
</feature>
<evidence type="ECO:0000256" key="7">
    <source>
        <dbReference type="SAM" id="Coils"/>
    </source>
</evidence>
<dbReference type="EMBL" id="CAXIEN010000251">
    <property type="protein sequence ID" value="CAL1289587.1"/>
    <property type="molecule type" value="Genomic_DNA"/>
</dbReference>
<dbReference type="InterPro" id="IPR031176">
    <property type="entry name" value="ELL/occludin"/>
</dbReference>
<keyword evidence="11" id="KW-1185">Reference proteome</keyword>
<dbReference type="Pfam" id="PF07303">
    <property type="entry name" value="Occludin_ELL"/>
    <property type="match status" value="1"/>
</dbReference>
<dbReference type="GO" id="GO:0032968">
    <property type="term" value="P:positive regulation of transcription elongation by RNA polymerase II"/>
    <property type="evidence" value="ECO:0007669"/>
    <property type="project" value="TreeGrafter"/>
</dbReference>
<dbReference type="PANTHER" id="PTHR23288:SF17">
    <property type="entry name" value="RNA POLYMERASE II ELONGATION FACTOR ELL"/>
    <property type="match status" value="1"/>
</dbReference>
<dbReference type="Proteomes" id="UP001497382">
    <property type="component" value="Unassembled WGS sequence"/>
</dbReference>
<feature type="region of interest" description="Disordered" evidence="8">
    <location>
        <begin position="836"/>
        <end position="878"/>
    </location>
</feature>
<keyword evidence="7" id="KW-0175">Coiled coil</keyword>
<evidence type="ECO:0000256" key="4">
    <source>
        <dbReference type="ARBA" id="ARBA00023163"/>
    </source>
</evidence>
<name>A0AAV2AZY9_9ARAC</name>
<evidence type="ECO:0000256" key="6">
    <source>
        <dbReference type="PROSITE-ProRule" id="PRU01324"/>
    </source>
</evidence>
<evidence type="ECO:0000256" key="1">
    <source>
        <dbReference type="ARBA" id="ARBA00004123"/>
    </source>
</evidence>
<reference evidence="10 11" key="1">
    <citation type="submission" date="2024-04" db="EMBL/GenBank/DDBJ databases">
        <authorList>
            <person name="Rising A."/>
            <person name="Reimegard J."/>
            <person name="Sonavane S."/>
            <person name="Akerstrom W."/>
            <person name="Nylinder S."/>
            <person name="Hedman E."/>
            <person name="Kallberg Y."/>
        </authorList>
    </citation>
    <scope>NUCLEOTIDE SEQUENCE [LARGE SCALE GENOMIC DNA]</scope>
</reference>
<evidence type="ECO:0000256" key="5">
    <source>
        <dbReference type="ARBA" id="ARBA00023242"/>
    </source>
</evidence>
<evidence type="ECO:0000256" key="3">
    <source>
        <dbReference type="ARBA" id="ARBA00023015"/>
    </source>
</evidence>
<protein>
    <recommendedName>
        <fullName evidence="9">OCEL domain-containing protein</fullName>
    </recommendedName>
</protein>
<dbReference type="GO" id="GO:0006368">
    <property type="term" value="P:transcription elongation by RNA polymerase II"/>
    <property type="evidence" value="ECO:0007669"/>
    <property type="project" value="InterPro"/>
</dbReference>
<evidence type="ECO:0000259" key="9">
    <source>
        <dbReference type="PROSITE" id="PS51980"/>
    </source>
</evidence>
<comment type="subcellular location">
    <subcellularLocation>
        <location evidence="1">Nucleus</location>
    </subcellularLocation>
</comment>
<keyword evidence="4" id="KW-0804">Transcription</keyword>
<dbReference type="PROSITE" id="PS51980">
    <property type="entry name" value="OCEL"/>
    <property type="match status" value="1"/>
</dbReference>
<dbReference type="InterPro" id="IPR019464">
    <property type="entry name" value="ELL_N"/>
</dbReference>
<evidence type="ECO:0000313" key="11">
    <source>
        <dbReference type="Proteomes" id="UP001497382"/>
    </source>
</evidence>
<feature type="domain" description="OCEL" evidence="9">
    <location>
        <begin position="999"/>
        <end position="1108"/>
    </location>
</feature>
<dbReference type="SUPFAM" id="SSF144292">
    <property type="entry name" value="occludin/ELL-like"/>
    <property type="match status" value="1"/>
</dbReference>
<sequence>MNTFGTMDLIRASKSSRKSAVIMRVPDDIMSLIETHALKQNESSSKLMIKFDGSTGIIKIPNEGKDEIFSFNISDNTTTRDSTYCVMENENRILETLGVLQHKVNINPGASSFDRTRLKMTNQRKKNPCKAIEMADSFTESCSKKLTMKRPRTTTGTSNSTKVNVNKNTKYIPYRGFDIVSQPLRKRIIHSLALKPYRKPELLARLMQEGISELDKNKVTLILYQVATLKKELFYLDSNKWSEVEDDWKFYSSKDAATVQKKKQEQCQPNVNTASSNQPDKGNSKKRSLVDEIIANSSYPVQKKQKKNNAKVENIGAPSILQYVRNSSIKGCLSSASAPGNNTNQGPPLLSSSKRQDLSLEGYFSFDIKNPKGQVPFPSSNKKRKKKNKKKDITKNTDKKNEKKKKKRKKSKRKNRKKKEIFENSKINSIDSAKIVDAQKTNTDTVYHKIFSHVELDSQNSNAVLNNDTNKKKEKNSISSKRVLEETFEVSRQLKKKKSSMPIFPAPVSNQNSDVFGIESVNKKLQNESASKIEKTSYNEECSIKNINKTHGLSYKRVSHTENKVNKKISVNTDSVILNYGLNNLVNKFSKNTRKEISNESKCSSENFEFKDTNLSPSGKLFLQSTKKAEVNSCISEDFFIPQQSSPEEDILDALWFGDDTSDAIPEDNILDELFLSNDQIEENTNLPSIIGHNSLDTSISDQINKTSSIFLSQDCSDTMKITSPSGVPSSTVEEHIEKCKNTMIWQSNNTGSDFLLEDSSQMKKTTNSDRLPSSTVEQNSVKWVNTVSGQISKASSVLTLQDFNKTKKSNSPSEVSSSTKEEYIAKCTKNINGQMSKTRPVSFSEDSLERKSITSPSAIPSSTVDDTTLDTNTVCPKDSRLVQETKAPVLKDEQNNTPSQVFEQFTHSHAEFEKFYSSHIKSEETSKKRFFPLSVMESIELFSKLRQFLPVDSLNNYDPQVSRILELSSSQTTSKMPCDYHHNNPILQDSESIDLDAYNFKRQFCKITSFPQRKKYKEYFNSKYPAYLKLHKRITLAEKRLSRMEENLKTLKEGTQEYEVALNEIVQVYKMYFHDTQYTKFWQSRALWHDILSHIRCLILEFDNLQLTNLLM</sequence>
<proteinExistence type="inferred from homology"/>
<dbReference type="GO" id="GO:0008023">
    <property type="term" value="C:transcription elongation factor complex"/>
    <property type="evidence" value="ECO:0007669"/>
    <property type="project" value="InterPro"/>
</dbReference>
<gene>
    <name evidence="10" type="ORF">LARSCL_LOCUS16019</name>
</gene>
<feature type="compositionally biased region" description="Basic residues" evidence="8">
    <location>
        <begin position="381"/>
        <end position="390"/>
    </location>
</feature>
<dbReference type="Gene3D" id="6.10.140.340">
    <property type="match status" value="1"/>
</dbReference>
<dbReference type="Pfam" id="PF10390">
    <property type="entry name" value="ELL"/>
    <property type="match status" value="1"/>
</dbReference>
<organism evidence="10 11">
    <name type="scientific">Larinioides sclopetarius</name>
    <dbReference type="NCBI Taxonomy" id="280406"/>
    <lineage>
        <taxon>Eukaryota</taxon>
        <taxon>Metazoa</taxon>
        <taxon>Ecdysozoa</taxon>
        <taxon>Arthropoda</taxon>
        <taxon>Chelicerata</taxon>
        <taxon>Arachnida</taxon>
        <taxon>Araneae</taxon>
        <taxon>Araneomorphae</taxon>
        <taxon>Entelegynae</taxon>
        <taxon>Araneoidea</taxon>
        <taxon>Araneidae</taxon>
        <taxon>Larinioides</taxon>
    </lineage>
</organism>